<sequence>MDAIDTNALRERLDFLGMDAKSRGVLRQMQPTIKSSVGEALDAFYTKVRSNPHTKKYFSDEKHIAAAKGRQENHWGVIAGAEFDATYVTGVSTVGKVHARLGLEPRWYIGGYALILESLIGSIVAKQWPSRFGRSKSQGLADQLSVVVKAALLDMDYAVSVYLETLEAERQVAEEAKQRTETEQKAALRAFGEAFKQLKAGNMAWRVSSDLPGEFQAMAEDFNDAVAEMDGTLGAVVSSIHSLRTGLAEISIASNDLAQRTEQQAASLEETVAALSEVSGAVKNTADSAGRAQETAMVTQTNAQKGGEIVGRAVLAMAEIETSSDKIGKIIGVIDEIAFQTNLLALNAGVEAARAGEAGRGFAVVAQEVRGLAQRSAEAAKEIKDLISASSKQVGEGVDLVTASGKSLGEIVQKVGEMSGVVAEIARSAKEQSVSLREVSGAADQMDKVTQQNAAMVEQTTAAAQTLTTDTEALSDLIGRFQTSSGGMGAAKPARAAPRPTASRAAPRPVAQMRTTGSGGAAPKAAPAASEWEEF</sequence>
<feature type="compositionally biased region" description="Low complexity" evidence="5">
    <location>
        <begin position="521"/>
        <end position="535"/>
    </location>
</feature>
<name>A0A917D9F0_9HYPH</name>
<dbReference type="InterPro" id="IPR009050">
    <property type="entry name" value="Globin-like_sf"/>
</dbReference>
<evidence type="ECO:0000256" key="4">
    <source>
        <dbReference type="PROSITE-ProRule" id="PRU00284"/>
    </source>
</evidence>
<evidence type="ECO:0000256" key="1">
    <source>
        <dbReference type="ARBA" id="ARBA00004370"/>
    </source>
</evidence>
<comment type="caution">
    <text evidence="8">The sequence shown here is derived from an EMBL/GenBank/DDBJ whole genome shotgun (WGS) entry which is preliminary data.</text>
</comment>
<dbReference type="InterPro" id="IPR012292">
    <property type="entry name" value="Globin/Proto"/>
</dbReference>
<dbReference type="SUPFAM" id="SSF46458">
    <property type="entry name" value="Globin-like"/>
    <property type="match status" value="1"/>
</dbReference>
<comment type="similarity">
    <text evidence="3">Belongs to the methyl-accepting chemotaxis (MCP) protein family.</text>
</comment>
<accession>A0A917D9F0</accession>
<evidence type="ECO:0000313" key="9">
    <source>
        <dbReference type="Proteomes" id="UP000613160"/>
    </source>
</evidence>
<dbReference type="Gene3D" id="1.10.490.10">
    <property type="entry name" value="Globins"/>
    <property type="match status" value="1"/>
</dbReference>
<dbReference type="RefSeq" id="WP_188850193.1">
    <property type="nucleotide sequence ID" value="NZ_BMJJ01000003.1"/>
</dbReference>
<dbReference type="PROSITE" id="PS50885">
    <property type="entry name" value="HAMP"/>
    <property type="match status" value="1"/>
</dbReference>
<feature type="region of interest" description="Disordered" evidence="5">
    <location>
        <begin position="484"/>
        <end position="535"/>
    </location>
</feature>
<gene>
    <name evidence="8" type="ORF">GCM10011335_17540</name>
</gene>
<dbReference type="PANTHER" id="PTHR43531:SF11">
    <property type="entry name" value="METHYL-ACCEPTING CHEMOTAXIS PROTEIN 3"/>
    <property type="match status" value="1"/>
</dbReference>
<dbReference type="CDD" id="cd11386">
    <property type="entry name" value="MCP_signal"/>
    <property type="match status" value="1"/>
</dbReference>
<proteinExistence type="inferred from homology"/>
<dbReference type="GO" id="GO:0019825">
    <property type="term" value="F:oxygen binding"/>
    <property type="evidence" value="ECO:0007669"/>
    <property type="project" value="InterPro"/>
</dbReference>
<dbReference type="InterPro" id="IPR039379">
    <property type="entry name" value="Protoglobin_sensor_dom"/>
</dbReference>
<reference evidence="8" key="1">
    <citation type="journal article" date="2014" name="Int. J. Syst. Evol. Microbiol.">
        <title>Complete genome sequence of Corynebacterium casei LMG S-19264T (=DSM 44701T), isolated from a smear-ripened cheese.</title>
        <authorList>
            <consortium name="US DOE Joint Genome Institute (JGI-PGF)"/>
            <person name="Walter F."/>
            <person name="Albersmeier A."/>
            <person name="Kalinowski J."/>
            <person name="Ruckert C."/>
        </authorList>
    </citation>
    <scope>NUCLEOTIDE SEQUENCE</scope>
    <source>
        <strain evidence="8">CGMCC 1.15493</strain>
    </source>
</reference>
<evidence type="ECO:0000313" key="8">
    <source>
        <dbReference type="EMBL" id="GGD15214.1"/>
    </source>
</evidence>
<dbReference type="FunFam" id="1.10.287.950:FF:000001">
    <property type="entry name" value="Methyl-accepting chemotaxis sensory transducer"/>
    <property type="match status" value="1"/>
</dbReference>
<dbReference type="Pfam" id="PF11563">
    <property type="entry name" value="Protoglobin"/>
    <property type="match status" value="1"/>
</dbReference>
<evidence type="ECO:0000259" key="6">
    <source>
        <dbReference type="PROSITE" id="PS50111"/>
    </source>
</evidence>
<organism evidence="8 9">
    <name type="scientific">Aureimonas glaciei</name>
    <dbReference type="NCBI Taxonomy" id="1776957"/>
    <lineage>
        <taxon>Bacteria</taxon>
        <taxon>Pseudomonadati</taxon>
        <taxon>Pseudomonadota</taxon>
        <taxon>Alphaproteobacteria</taxon>
        <taxon>Hyphomicrobiales</taxon>
        <taxon>Aurantimonadaceae</taxon>
        <taxon>Aureimonas</taxon>
    </lineage>
</organism>
<comment type="subcellular location">
    <subcellularLocation>
        <location evidence="1">Membrane</location>
    </subcellularLocation>
</comment>
<dbReference type="EMBL" id="BMJJ01000003">
    <property type="protein sequence ID" value="GGD15214.1"/>
    <property type="molecule type" value="Genomic_DNA"/>
</dbReference>
<feature type="domain" description="Methyl-accepting transducer" evidence="6">
    <location>
        <begin position="239"/>
        <end position="468"/>
    </location>
</feature>
<dbReference type="InterPro" id="IPR004090">
    <property type="entry name" value="Chemotax_Me-accpt_rcpt"/>
</dbReference>
<keyword evidence="2" id="KW-0145">Chemotaxis</keyword>
<dbReference type="PANTHER" id="PTHR43531">
    <property type="entry name" value="PROTEIN ICFG"/>
    <property type="match status" value="1"/>
</dbReference>
<protein>
    <submittedName>
        <fullName evidence="8">Methyl-accepting chemotaxis protein</fullName>
    </submittedName>
</protein>
<dbReference type="Proteomes" id="UP000613160">
    <property type="component" value="Unassembled WGS sequence"/>
</dbReference>
<dbReference type="InterPro" id="IPR044398">
    <property type="entry name" value="Globin-sensor_dom"/>
</dbReference>
<dbReference type="GO" id="GO:0004888">
    <property type="term" value="F:transmembrane signaling receptor activity"/>
    <property type="evidence" value="ECO:0007669"/>
    <property type="project" value="InterPro"/>
</dbReference>
<evidence type="ECO:0000259" key="7">
    <source>
        <dbReference type="PROSITE" id="PS50885"/>
    </source>
</evidence>
<dbReference type="AlphaFoldDB" id="A0A917D9F0"/>
<feature type="domain" description="HAMP" evidence="7">
    <location>
        <begin position="182"/>
        <end position="234"/>
    </location>
</feature>
<reference evidence="8" key="2">
    <citation type="submission" date="2020-09" db="EMBL/GenBank/DDBJ databases">
        <authorList>
            <person name="Sun Q."/>
            <person name="Zhou Y."/>
        </authorList>
    </citation>
    <scope>NUCLEOTIDE SEQUENCE</scope>
    <source>
        <strain evidence="8">CGMCC 1.15493</strain>
    </source>
</reference>
<keyword evidence="9" id="KW-1185">Reference proteome</keyword>
<dbReference type="PROSITE" id="PS50111">
    <property type="entry name" value="CHEMOTAXIS_TRANSDUC_2"/>
    <property type="match status" value="1"/>
</dbReference>
<dbReference type="SMART" id="SM00283">
    <property type="entry name" value="MA"/>
    <property type="match status" value="1"/>
</dbReference>
<dbReference type="SUPFAM" id="SSF58104">
    <property type="entry name" value="Methyl-accepting chemotaxis protein (MCP) signaling domain"/>
    <property type="match status" value="1"/>
</dbReference>
<dbReference type="Gene3D" id="1.10.287.950">
    <property type="entry name" value="Methyl-accepting chemotaxis protein"/>
    <property type="match status" value="1"/>
</dbReference>
<dbReference type="CDD" id="cd01068">
    <property type="entry name" value="globin_sensor"/>
    <property type="match status" value="1"/>
</dbReference>
<dbReference type="InterPro" id="IPR004089">
    <property type="entry name" value="MCPsignal_dom"/>
</dbReference>
<feature type="compositionally biased region" description="Low complexity" evidence="5">
    <location>
        <begin position="490"/>
        <end position="511"/>
    </location>
</feature>
<dbReference type="GO" id="GO:0020037">
    <property type="term" value="F:heme binding"/>
    <property type="evidence" value="ECO:0007669"/>
    <property type="project" value="InterPro"/>
</dbReference>
<dbReference type="Pfam" id="PF00015">
    <property type="entry name" value="MCPsignal"/>
    <property type="match status" value="1"/>
</dbReference>
<dbReference type="InterPro" id="IPR051310">
    <property type="entry name" value="MCP_chemotaxis"/>
</dbReference>
<keyword evidence="4" id="KW-0807">Transducer</keyword>
<dbReference type="GO" id="GO:0006935">
    <property type="term" value="P:chemotaxis"/>
    <property type="evidence" value="ECO:0007669"/>
    <property type="project" value="UniProtKB-KW"/>
</dbReference>
<dbReference type="GO" id="GO:0007165">
    <property type="term" value="P:signal transduction"/>
    <property type="evidence" value="ECO:0007669"/>
    <property type="project" value="UniProtKB-KW"/>
</dbReference>
<evidence type="ECO:0000256" key="5">
    <source>
        <dbReference type="SAM" id="MobiDB-lite"/>
    </source>
</evidence>
<dbReference type="GO" id="GO:0016020">
    <property type="term" value="C:membrane"/>
    <property type="evidence" value="ECO:0007669"/>
    <property type="project" value="UniProtKB-SubCell"/>
</dbReference>
<evidence type="ECO:0000256" key="2">
    <source>
        <dbReference type="ARBA" id="ARBA00022500"/>
    </source>
</evidence>
<dbReference type="PRINTS" id="PR00260">
    <property type="entry name" value="CHEMTRNSDUCR"/>
</dbReference>
<evidence type="ECO:0000256" key="3">
    <source>
        <dbReference type="ARBA" id="ARBA00029447"/>
    </source>
</evidence>
<dbReference type="InterPro" id="IPR003660">
    <property type="entry name" value="HAMP_dom"/>
</dbReference>